<protein>
    <submittedName>
        <fullName evidence="3">Glycosyltransferase family 2 protein</fullName>
    </submittedName>
</protein>
<feature type="domain" description="Glycosyltransferase 2-like" evidence="2">
    <location>
        <begin position="12"/>
        <end position="109"/>
    </location>
</feature>
<evidence type="ECO:0000313" key="4">
    <source>
        <dbReference type="Proteomes" id="UP000501130"/>
    </source>
</evidence>
<dbReference type="PANTHER" id="PTHR43630">
    <property type="entry name" value="POLY-BETA-1,6-N-ACETYL-D-GLUCOSAMINE SYNTHASE"/>
    <property type="match status" value="1"/>
</dbReference>
<organism evidence="3 4">
    <name type="scientific">Limnobacter profundi</name>
    <dbReference type="NCBI Taxonomy" id="2732163"/>
    <lineage>
        <taxon>Bacteria</taxon>
        <taxon>Pseudomonadati</taxon>
        <taxon>Pseudomonadota</taxon>
        <taxon>Betaproteobacteria</taxon>
        <taxon>Burkholderiales</taxon>
        <taxon>Burkholderiaceae</taxon>
        <taxon>Limnobacter</taxon>
    </lineage>
</organism>
<evidence type="ECO:0000256" key="1">
    <source>
        <dbReference type="ARBA" id="ARBA00038494"/>
    </source>
</evidence>
<dbReference type="Proteomes" id="UP000501130">
    <property type="component" value="Chromosome"/>
</dbReference>
<dbReference type="Pfam" id="PF00535">
    <property type="entry name" value="Glycos_transf_2"/>
    <property type="match status" value="1"/>
</dbReference>
<dbReference type="InterPro" id="IPR029044">
    <property type="entry name" value="Nucleotide-diphossugar_trans"/>
</dbReference>
<dbReference type="SUPFAM" id="SSF53448">
    <property type="entry name" value="Nucleotide-diphospho-sugar transferases"/>
    <property type="match status" value="1"/>
</dbReference>
<comment type="similarity">
    <text evidence="1">Belongs to the glycosyltransferase 2 family. WaaE/KdtX subfamily.</text>
</comment>
<dbReference type="EMBL" id="CP053084">
    <property type="protein sequence ID" value="QJR28638.1"/>
    <property type="molecule type" value="Genomic_DNA"/>
</dbReference>
<reference evidence="3 4" key="1">
    <citation type="submission" date="2020-05" db="EMBL/GenBank/DDBJ databases">
        <title>Compete genome of Limnobacter sp. SAORIC-580.</title>
        <authorList>
            <person name="Song J."/>
            <person name="Cho J.-C."/>
        </authorList>
    </citation>
    <scope>NUCLEOTIDE SEQUENCE [LARGE SCALE GENOMIC DNA]</scope>
    <source>
        <strain evidence="3 4">SAORIC-580</strain>
    </source>
</reference>
<evidence type="ECO:0000313" key="3">
    <source>
        <dbReference type="EMBL" id="QJR28638.1"/>
    </source>
</evidence>
<dbReference type="Gene3D" id="3.90.550.10">
    <property type="entry name" value="Spore Coat Polysaccharide Biosynthesis Protein SpsA, Chain A"/>
    <property type="match status" value="1"/>
</dbReference>
<gene>
    <name evidence="3" type="ORF">HKT17_02390</name>
</gene>
<dbReference type="InterPro" id="IPR001173">
    <property type="entry name" value="Glyco_trans_2-like"/>
</dbReference>
<dbReference type="CDD" id="cd02511">
    <property type="entry name" value="Beta4Glucosyltransferase"/>
    <property type="match status" value="1"/>
</dbReference>
<dbReference type="PANTHER" id="PTHR43630:SF2">
    <property type="entry name" value="GLYCOSYLTRANSFERASE"/>
    <property type="match status" value="1"/>
</dbReference>
<sequence>MNTAANNRIALSAVLITLNAGKQLAAALESLQFCGDLVVVDSNSTDNTVEVAEKFGARVVQQNWLGFGPQKQFAVAQATYDWVLCLDADERVTPELERTIRAVIQQAEQGLLPSDVAGFEMPRCNFFLGRYLRHGEGYPDYSRRLFNRKKANWSNDAVHEKVESSSSGARFEKLEGDLLHESAESLESYMTKQNRYTSIQAHSLAARGKWPGLGKLMLSPVVRFIKFYLMRKGFLDGWPGLVHIAIGCFNSFLKYAKTRELMQQKRER</sequence>
<name>A0ABX6N320_9BURK</name>
<keyword evidence="4" id="KW-1185">Reference proteome</keyword>
<accession>A0ABX6N320</accession>
<evidence type="ECO:0000259" key="2">
    <source>
        <dbReference type="Pfam" id="PF00535"/>
    </source>
</evidence>
<dbReference type="RefSeq" id="WP_171097552.1">
    <property type="nucleotide sequence ID" value="NZ_CP053084.1"/>
</dbReference>
<proteinExistence type="inferred from homology"/>